<feature type="domain" description="CAAX prenyl protease 2/Lysostaphin resistance protein A-like" evidence="2">
    <location>
        <begin position="126"/>
        <end position="216"/>
    </location>
</feature>
<dbReference type="InterPro" id="IPR014346">
    <property type="entry name" value="Prenyl_protease-related"/>
</dbReference>
<sequence>MKPYLSTAEPAGSAPALARIVPFAVYLFFIFIADVLVRLGYSAQDTRWLYGAKILAVSAALMFYWRHYAELAWKGMRASLLAASVALGLLVFVLWISLDAGWMQIGSAAGFDPRGAGGAVNWGLVALRIAGAALVVPVMEELFWRSFLLRWLDSPDFLSVRAAAVSLKALAITVLLFGFEHNLWLAGMVAGLAYSLLYMRSGNLWAAIVAHGVTNGVLGAWIVATGNWHYW</sequence>
<accession>A0A7X4HAU4</accession>
<organism evidence="3 4">
    <name type="scientific">Pseudoduganella aquatica</name>
    <dbReference type="NCBI Taxonomy" id="2660641"/>
    <lineage>
        <taxon>Bacteria</taxon>
        <taxon>Pseudomonadati</taxon>
        <taxon>Pseudomonadota</taxon>
        <taxon>Betaproteobacteria</taxon>
        <taxon>Burkholderiales</taxon>
        <taxon>Oxalobacteraceae</taxon>
        <taxon>Telluria group</taxon>
        <taxon>Pseudoduganella</taxon>
    </lineage>
</organism>
<dbReference type="InterPro" id="IPR003675">
    <property type="entry name" value="Rce1/LyrA-like_dom"/>
</dbReference>
<gene>
    <name evidence="3" type="ORF">GTP77_08825</name>
</gene>
<evidence type="ECO:0000259" key="2">
    <source>
        <dbReference type="Pfam" id="PF02517"/>
    </source>
</evidence>
<dbReference type="EMBL" id="WWCU01000007">
    <property type="protein sequence ID" value="MYN07444.1"/>
    <property type="molecule type" value="Genomic_DNA"/>
</dbReference>
<comment type="caution">
    <text evidence="3">The sequence shown here is derived from an EMBL/GenBank/DDBJ whole genome shotgun (WGS) entry which is preliminary data.</text>
</comment>
<dbReference type="Proteomes" id="UP000450676">
    <property type="component" value="Unassembled WGS sequence"/>
</dbReference>
<feature type="transmembrane region" description="Helical" evidence="1">
    <location>
        <begin position="205"/>
        <end position="224"/>
    </location>
</feature>
<proteinExistence type="predicted"/>
<keyword evidence="1" id="KW-1133">Transmembrane helix</keyword>
<reference evidence="3 4" key="1">
    <citation type="submission" date="2019-12" db="EMBL/GenBank/DDBJ databases">
        <title>Novel species isolated from a subtropical stream in China.</title>
        <authorList>
            <person name="Lu H."/>
        </authorList>
    </citation>
    <scope>NUCLEOTIDE SEQUENCE [LARGE SCALE GENOMIC DNA]</scope>
    <source>
        <strain evidence="3 4">FT127W</strain>
    </source>
</reference>
<protein>
    <submittedName>
        <fullName evidence="3">CAAX prenyl protease-related protein</fullName>
    </submittedName>
</protein>
<feature type="transmembrane region" description="Helical" evidence="1">
    <location>
        <begin position="158"/>
        <end position="176"/>
    </location>
</feature>
<dbReference type="GO" id="GO:0004175">
    <property type="term" value="F:endopeptidase activity"/>
    <property type="evidence" value="ECO:0007669"/>
    <property type="project" value="UniProtKB-ARBA"/>
</dbReference>
<dbReference type="RefSeq" id="WP_161071801.1">
    <property type="nucleotide sequence ID" value="NZ_CP086370.1"/>
</dbReference>
<dbReference type="NCBIfam" id="TIGR03008">
    <property type="entry name" value="pepcterm_CAAX"/>
    <property type="match status" value="1"/>
</dbReference>
<feature type="transmembrane region" description="Helical" evidence="1">
    <location>
        <begin position="119"/>
        <end position="138"/>
    </location>
</feature>
<keyword evidence="1" id="KW-0472">Membrane</keyword>
<keyword evidence="4" id="KW-1185">Reference proteome</keyword>
<keyword evidence="3" id="KW-0645">Protease</keyword>
<dbReference type="GO" id="GO:0006508">
    <property type="term" value="P:proteolysis"/>
    <property type="evidence" value="ECO:0007669"/>
    <property type="project" value="UniProtKB-KW"/>
</dbReference>
<dbReference type="GO" id="GO:0080120">
    <property type="term" value="P:CAAX-box protein maturation"/>
    <property type="evidence" value="ECO:0007669"/>
    <property type="project" value="UniProtKB-ARBA"/>
</dbReference>
<evidence type="ECO:0000313" key="4">
    <source>
        <dbReference type="Proteomes" id="UP000450676"/>
    </source>
</evidence>
<evidence type="ECO:0000313" key="3">
    <source>
        <dbReference type="EMBL" id="MYN07444.1"/>
    </source>
</evidence>
<keyword evidence="1" id="KW-0812">Transmembrane</keyword>
<name>A0A7X4HAU4_9BURK</name>
<feature type="transmembrane region" description="Helical" evidence="1">
    <location>
        <begin position="48"/>
        <end position="66"/>
    </location>
</feature>
<dbReference type="AlphaFoldDB" id="A0A7X4HAU4"/>
<evidence type="ECO:0000256" key="1">
    <source>
        <dbReference type="SAM" id="Phobius"/>
    </source>
</evidence>
<keyword evidence="3" id="KW-0378">Hydrolase</keyword>
<feature type="transmembrane region" description="Helical" evidence="1">
    <location>
        <begin position="20"/>
        <end position="41"/>
    </location>
</feature>
<feature type="transmembrane region" description="Helical" evidence="1">
    <location>
        <begin position="78"/>
        <end position="98"/>
    </location>
</feature>
<dbReference type="Pfam" id="PF02517">
    <property type="entry name" value="Rce1-like"/>
    <property type="match status" value="1"/>
</dbReference>